<name>A0A0C9XFK8_9AGAR</name>
<dbReference type="Proteomes" id="UP000054477">
    <property type="component" value="Unassembled WGS sequence"/>
</dbReference>
<dbReference type="GO" id="GO:0008270">
    <property type="term" value="F:zinc ion binding"/>
    <property type="evidence" value="ECO:0007669"/>
    <property type="project" value="UniProtKB-KW"/>
</dbReference>
<reference evidence="6 7" key="1">
    <citation type="submission" date="2014-04" db="EMBL/GenBank/DDBJ databases">
        <authorList>
            <consortium name="DOE Joint Genome Institute"/>
            <person name="Kuo A."/>
            <person name="Kohler A."/>
            <person name="Nagy L.G."/>
            <person name="Floudas D."/>
            <person name="Copeland A."/>
            <person name="Barry K.W."/>
            <person name="Cichocki N."/>
            <person name="Veneault-Fourrey C."/>
            <person name="LaButti K."/>
            <person name="Lindquist E.A."/>
            <person name="Lipzen A."/>
            <person name="Lundell T."/>
            <person name="Morin E."/>
            <person name="Murat C."/>
            <person name="Sun H."/>
            <person name="Tunlid A."/>
            <person name="Henrissat B."/>
            <person name="Grigoriev I.V."/>
            <person name="Hibbett D.S."/>
            <person name="Martin F."/>
            <person name="Nordberg H.P."/>
            <person name="Cantor M.N."/>
            <person name="Hua S.X."/>
        </authorList>
    </citation>
    <scope>NUCLEOTIDE SEQUENCE [LARGE SCALE GENOMIC DNA]</scope>
    <source>
        <strain evidence="6 7">LaAM-08-1</strain>
    </source>
</reference>
<dbReference type="PANTHER" id="PTHR46481">
    <property type="entry name" value="ZINC FINGER BED DOMAIN-CONTAINING PROTEIN 4"/>
    <property type="match status" value="1"/>
</dbReference>
<dbReference type="GO" id="GO:0005634">
    <property type="term" value="C:nucleus"/>
    <property type="evidence" value="ECO:0007669"/>
    <property type="project" value="UniProtKB-SubCell"/>
</dbReference>
<dbReference type="HOGENOM" id="CLU_009123_6_0_1"/>
<proteinExistence type="predicted"/>
<comment type="subcellular location">
    <subcellularLocation>
        <location evidence="1">Nucleus</location>
    </subcellularLocation>
</comment>
<protein>
    <recommendedName>
        <fullName evidence="8">hAT-like transposase RNase-H fold domain-containing protein</fullName>
    </recommendedName>
</protein>
<sequence length="221" mass="25615">MLFDSCFPHIVNLACKAVLAAITDLTYIDDTIEDYSDYDPSFTYTKDCIATARSLVNAIRNSNIKKQQFSTYVQQYFEEDYKLLRDVTTRWSSTLLMITRVLKLKDAIEDITHDNEFRELSKYQLDEHDWQLLEDYKEILQIPHAFQDILGAETTPTLCYSIPAYSALINRWTLLKEDNPQWADLIQPGLDKLEDYQDRLADTPAYVLAMGKLIHIKIGLG</sequence>
<gene>
    <name evidence="6" type="ORF">K443DRAFT_94647</name>
</gene>
<dbReference type="AlphaFoldDB" id="A0A0C9XFK8"/>
<dbReference type="EMBL" id="KN838577">
    <property type="protein sequence ID" value="KIK03726.1"/>
    <property type="molecule type" value="Genomic_DNA"/>
</dbReference>
<dbReference type="OrthoDB" id="3172935at2759"/>
<evidence type="ECO:0000256" key="4">
    <source>
        <dbReference type="ARBA" id="ARBA00022833"/>
    </source>
</evidence>
<keyword evidence="5" id="KW-0539">Nucleus</keyword>
<dbReference type="SUPFAM" id="SSF53098">
    <property type="entry name" value="Ribonuclease H-like"/>
    <property type="match status" value="1"/>
</dbReference>
<evidence type="ECO:0008006" key="8">
    <source>
        <dbReference type="Google" id="ProtNLM"/>
    </source>
</evidence>
<dbReference type="InterPro" id="IPR012337">
    <property type="entry name" value="RNaseH-like_sf"/>
</dbReference>
<dbReference type="InterPro" id="IPR052035">
    <property type="entry name" value="ZnF_BED_domain_contain"/>
</dbReference>
<evidence type="ECO:0000256" key="1">
    <source>
        <dbReference type="ARBA" id="ARBA00004123"/>
    </source>
</evidence>
<keyword evidence="7" id="KW-1185">Reference proteome</keyword>
<accession>A0A0C9XFK8</accession>
<evidence type="ECO:0000313" key="6">
    <source>
        <dbReference type="EMBL" id="KIK03726.1"/>
    </source>
</evidence>
<evidence type="ECO:0000256" key="5">
    <source>
        <dbReference type="ARBA" id="ARBA00023242"/>
    </source>
</evidence>
<evidence type="ECO:0000313" key="7">
    <source>
        <dbReference type="Proteomes" id="UP000054477"/>
    </source>
</evidence>
<keyword evidence="2" id="KW-0479">Metal-binding</keyword>
<reference evidence="7" key="2">
    <citation type="submission" date="2015-01" db="EMBL/GenBank/DDBJ databases">
        <title>Evolutionary Origins and Diversification of the Mycorrhizal Mutualists.</title>
        <authorList>
            <consortium name="DOE Joint Genome Institute"/>
            <consortium name="Mycorrhizal Genomics Consortium"/>
            <person name="Kohler A."/>
            <person name="Kuo A."/>
            <person name="Nagy L.G."/>
            <person name="Floudas D."/>
            <person name="Copeland A."/>
            <person name="Barry K.W."/>
            <person name="Cichocki N."/>
            <person name="Veneault-Fourrey C."/>
            <person name="LaButti K."/>
            <person name="Lindquist E.A."/>
            <person name="Lipzen A."/>
            <person name="Lundell T."/>
            <person name="Morin E."/>
            <person name="Murat C."/>
            <person name="Riley R."/>
            <person name="Ohm R."/>
            <person name="Sun H."/>
            <person name="Tunlid A."/>
            <person name="Henrissat B."/>
            <person name="Grigoriev I.V."/>
            <person name="Hibbett D.S."/>
            <person name="Martin F."/>
        </authorList>
    </citation>
    <scope>NUCLEOTIDE SEQUENCE [LARGE SCALE GENOMIC DNA]</scope>
    <source>
        <strain evidence="7">LaAM-08-1</strain>
    </source>
</reference>
<evidence type="ECO:0000256" key="2">
    <source>
        <dbReference type="ARBA" id="ARBA00022723"/>
    </source>
</evidence>
<evidence type="ECO:0000256" key="3">
    <source>
        <dbReference type="ARBA" id="ARBA00022771"/>
    </source>
</evidence>
<keyword evidence="3" id="KW-0863">Zinc-finger</keyword>
<keyword evidence="4" id="KW-0862">Zinc</keyword>
<dbReference type="PANTHER" id="PTHR46481:SF10">
    <property type="entry name" value="ZINC FINGER BED DOMAIN-CONTAINING PROTEIN 39"/>
    <property type="match status" value="1"/>
</dbReference>
<organism evidence="6 7">
    <name type="scientific">Laccaria amethystina LaAM-08-1</name>
    <dbReference type="NCBI Taxonomy" id="1095629"/>
    <lineage>
        <taxon>Eukaryota</taxon>
        <taxon>Fungi</taxon>
        <taxon>Dikarya</taxon>
        <taxon>Basidiomycota</taxon>
        <taxon>Agaricomycotina</taxon>
        <taxon>Agaricomycetes</taxon>
        <taxon>Agaricomycetidae</taxon>
        <taxon>Agaricales</taxon>
        <taxon>Agaricineae</taxon>
        <taxon>Hydnangiaceae</taxon>
        <taxon>Laccaria</taxon>
    </lineage>
</organism>